<dbReference type="CDD" id="cd00397">
    <property type="entry name" value="DNA_BRE_C"/>
    <property type="match status" value="1"/>
</dbReference>
<dbReference type="PROSITE" id="PS51898">
    <property type="entry name" value="TYR_RECOMBINASE"/>
    <property type="match status" value="1"/>
</dbReference>
<dbReference type="STRING" id="1114924.SAMN05216258_105387"/>
<feature type="domain" description="Tyr recombinase" evidence="6">
    <location>
        <begin position="190"/>
        <end position="389"/>
    </location>
</feature>
<dbReference type="InterPro" id="IPR002104">
    <property type="entry name" value="Integrase_catalytic"/>
</dbReference>
<keyword evidence="2" id="KW-0229">DNA integration</keyword>
<evidence type="ECO:0000256" key="2">
    <source>
        <dbReference type="ARBA" id="ARBA00022908"/>
    </source>
</evidence>
<name>A0A1I3GXL6_9RHOB</name>
<dbReference type="GO" id="GO:0003677">
    <property type="term" value="F:DNA binding"/>
    <property type="evidence" value="ECO:0007669"/>
    <property type="project" value="UniProtKB-KW"/>
</dbReference>
<organism evidence="7 8">
    <name type="scientific">Albimonas pacifica</name>
    <dbReference type="NCBI Taxonomy" id="1114924"/>
    <lineage>
        <taxon>Bacteria</taxon>
        <taxon>Pseudomonadati</taxon>
        <taxon>Pseudomonadota</taxon>
        <taxon>Alphaproteobacteria</taxon>
        <taxon>Rhodobacterales</taxon>
        <taxon>Paracoccaceae</taxon>
        <taxon>Albimonas</taxon>
    </lineage>
</organism>
<dbReference type="OrthoDB" id="102994at2"/>
<evidence type="ECO:0000256" key="3">
    <source>
        <dbReference type="ARBA" id="ARBA00023125"/>
    </source>
</evidence>
<dbReference type="GO" id="GO:0015074">
    <property type="term" value="P:DNA integration"/>
    <property type="evidence" value="ECO:0007669"/>
    <property type="project" value="UniProtKB-KW"/>
</dbReference>
<dbReference type="RefSeq" id="WP_092860200.1">
    <property type="nucleotide sequence ID" value="NZ_FOQH01000005.1"/>
</dbReference>
<evidence type="ECO:0000256" key="5">
    <source>
        <dbReference type="SAM" id="Coils"/>
    </source>
</evidence>
<keyword evidence="3" id="KW-0238">DNA-binding</keyword>
<proteinExistence type="inferred from homology"/>
<protein>
    <submittedName>
        <fullName evidence="7">Phage integrase family protein</fullName>
    </submittedName>
</protein>
<keyword evidence="8" id="KW-1185">Reference proteome</keyword>
<reference evidence="7 8" key="1">
    <citation type="submission" date="2016-10" db="EMBL/GenBank/DDBJ databases">
        <authorList>
            <person name="de Groot N.N."/>
        </authorList>
    </citation>
    <scope>NUCLEOTIDE SEQUENCE [LARGE SCALE GENOMIC DNA]</scope>
    <source>
        <strain evidence="7 8">CGMCC 1.11030</strain>
    </source>
</reference>
<evidence type="ECO:0000256" key="1">
    <source>
        <dbReference type="ARBA" id="ARBA00008857"/>
    </source>
</evidence>
<dbReference type="InterPro" id="IPR013762">
    <property type="entry name" value="Integrase-like_cat_sf"/>
</dbReference>
<evidence type="ECO:0000256" key="4">
    <source>
        <dbReference type="ARBA" id="ARBA00023172"/>
    </source>
</evidence>
<accession>A0A1I3GXL6</accession>
<evidence type="ECO:0000313" key="7">
    <source>
        <dbReference type="EMBL" id="SFI28040.1"/>
    </source>
</evidence>
<dbReference type="GO" id="GO:0006310">
    <property type="term" value="P:DNA recombination"/>
    <property type="evidence" value="ECO:0007669"/>
    <property type="project" value="UniProtKB-KW"/>
</dbReference>
<dbReference type="InterPro" id="IPR050090">
    <property type="entry name" value="Tyrosine_recombinase_XerCD"/>
</dbReference>
<dbReference type="Gene3D" id="1.10.443.10">
    <property type="entry name" value="Intergrase catalytic core"/>
    <property type="match status" value="1"/>
</dbReference>
<comment type="similarity">
    <text evidence="1">Belongs to the 'phage' integrase family.</text>
</comment>
<dbReference type="InterPro" id="IPR011010">
    <property type="entry name" value="DNA_brk_join_enz"/>
</dbReference>
<keyword evidence="4" id="KW-0233">DNA recombination</keyword>
<dbReference type="Pfam" id="PF00589">
    <property type="entry name" value="Phage_integrase"/>
    <property type="match status" value="1"/>
</dbReference>
<sequence>MSFILDKEQVKPGLIIFRRGDVGHDNYYCRIRIQNEDRYKTISLRTADRQTARDRAMDEDADIRFRVKHDVPVFNRPFSQVAEEYVQAQQRRANAGEVSQARARNVKSKVEGPLNAYVGTTQVHLITQDRWAEYPLWRRENGTGRRNSIISDSTIRIEMSIFAAIMNYAIGKRYVPAHHRFEGMPKLKSNRRDEFTLEEYRKLHTKGRKWMKEATTPQGIWYRQICYNFILIMCNTGMRPPEAKNLRWRDITTAKDKDGREILVIYVRGKGKERKLIAPTSVNTYLDRVRELSKATKPDDPVFTIINGKPAKWLYRDTVEELLKYTELRDGPSGIPRTTYCFRHTYATLRLSAGVDVYILAQQMGTSVKMIEQHYGHVNTIKHADRVLMGIGGWDAMHTEMNAEIDALEAKAKAVQSVKAKQTDKPRRPKR</sequence>
<gene>
    <name evidence="7" type="ORF">SAMN05216258_105387</name>
</gene>
<dbReference type="PANTHER" id="PTHR30349:SF41">
    <property type="entry name" value="INTEGRASE_RECOMBINASE PROTEIN MJ0367-RELATED"/>
    <property type="match status" value="1"/>
</dbReference>
<keyword evidence="5" id="KW-0175">Coiled coil</keyword>
<dbReference type="AlphaFoldDB" id="A0A1I3GXL6"/>
<dbReference type="SUPFAM" id="SSF56349">
    <property type="entry name" value="DNA breaking-rejoining enzymes"/>
    <property type="match status" value="1"/>
</dbReference>
<evidence type="ECO:0000259" key="6">
    <source>
        <dbReference type="PROSITE" id="PS51898"/>
    </source>
</evidence>
<dbReference type="Proteomes" id="UP000199377">
    <property type="component" value="Unassembled WGS sequence"/>
</dbReference>
<feature type="coiled-coil region" evidence="5">
    <location>
        <begin position="398"/>
        <end position="425"/>
    </location>
</feature>
<dbReference type="EMBL" id="FOQH01000005">
    <property type="protein sequence ID" value="SFI28040.1"/>
    <property type="molecule type" value="Genomic_DNA"/>
</dbReference>
<evidence type="ECO:0000313" key="8">
    <source>
        <dbReference type="Proteomes" id="UP000199377"/>
    </source>
</evidence>
<dbReference type="PANTHER" id="PTHR30349">
    <property type="entry name" value="PHAGE INTEGRASE-RELATED"/>
    <property type="match status" value="1"/>
</dbReference>